<dbReference type="KEGG" id="slr:L21SP2_0468"/>
<organism evidence="10 11">
    <name type="scientific">Salinispira pacifica</name>
    <dbReference type="NCBI Taxonomy" id="1307761"/>
    <lineage>
        <taxon>Bacteria</taxon>
        <taxon>Pseudomonadati</taxon>
        <taxon>Spirochaetota</taxon>
        <taxon>Spirochaetia</taxon>
        <taxon>Spirochaetales</taxon>
        <taxon>Spirochaetaceae</taxon>
        <taxon>Salinispira</taxon>
    </lineage>
</organism>
<dbReference type="GO" id="GO:0006355">
    <property type="term" value="P:regulation of DNA-templated transcription"/>
    <property type="evidence" value="ECO:0007669"/>
    <property type="project" value="InterPro"/>
</dbReference>
<keyword evidence="3" id="KW-0902">Two-component regulatory system</keyword>
<dbReference type="PROSITE" id="PS50110">
    <property type="entry name" value="RESPONSE_REGULATORY"/>
    <property type="match status" value="1"/>
</dbReference>
<dbReference type="Gene3D" id="1.10.10.10">
    <property type="entry name" value="Winged helix-like DNA-binding domain superfamily/Winged helix DNA-binding domain"/>
    <property type="match status" value="1"/>
</dbReference>
<dbReference type="Gene3D" id="3.40.50.2300">
    <property type="match status" value="1"/>
</dbReference>
<evidence type="ECO:0000313" key="11">
    <source>
        <dbReference type="Proteomes" id="UP000018680"/>
    </source>
</evidence>
<keyword evidence="2 6" id="KW-0597">Phosphoprotein</keyword>
<dbReference type="RefSeq" id="WP_024266832.1">
    <property type="nucleotide sequence ID" value="NC_023035.1"/>
</dbReference>
<dbReference type="PANTHER" id="PTHR48111:SF40">
    <property type="entry name" value="PHOSPHATE REGULON TRANSCRIPTIONAL REGULATORY PROTEIN PHOB"/>
    <property type="match status" value="1"/>
</dbReference>
<dbReference type="HOGENOM" id="CLU_000445_30_1_12"/>
<dbReference type="GO" id="GO:0000156">
    <property type="term" value="F:phosphorelay response regulator activity"/>
    <property type="evidence" value="ECO:0007669"/>
    <property type="project" value="TreeGrafter"/>
</dbReference>
<dbReference type="eggNOG" id="COG0745">
    <property type="taxonomic scope" value="Bacteria"/>
</dbReference>
<dbReference type="GO" id="GO:0005829">
    <property type="term" value="C:cytosol"/>
    <property type="evidence" value="ECO:0007669"/>
    <property type="project" value="TreeGrafter"/>
</dbReference>
<name>V5WE35_9SPIO</name>
<dbReference type="CDD" id="cd17574">
    <property type="entry name" value="REC_OmpR"/>
    <property type="match status" value="1"/>
</dbReference>
<evidence type="ECO:0000259" key="9">
    <source>
        <dbReference type="PROSITE" id="PS51755"/>
    </source>
</evidence>
<dbReference type="InterPro" id="IPR001867">
    <property type="entry name" value="OmpR/PhoB-type_DNA-bd"/>
</dbReference>
<feature type="domain" description="Response regulatory" evidence="8">
    <location>
        <begin position="4"/>
        <end position="118"/>
    </location>
</feature>
<dbReference type="GO" id="GO:0000976">
    <property type="term" value="F:transcription cis-regulatory region binding"/>
    <property type="evidence" value="ECO:0007669"/>
    <property type="project" value="TreeGrafter"/>
</dbReference>
<dbReference type="GO" id="GO:0032993">
    <property type="term" value="C:protein-DNA complex"/>
    <property type="evidence" value="ECO:0007669"/>
    <property type="project" value="TreeGrafter"/>
</dbReference>
<dbReference type="SMART" id="SM00862">
    <property type="entry name" value="Trans_reg_C"/>
    <property type="match status" value="1"/>
</dbReference>
<dbReference type="FunFam" id="1.10.10.10:FF:000018">
    <property type="entry name" value="DNA-binding response regulator ResD"/>
    <property type="match status" value="1"/>
</dbReference>
<dbReference type="InterPro" id="IPR011006">
    <property type="entry name" value="CheY-like_superfamily"/>
</dbReference>
<evidence type="ECO:0000256" key="7">
    <source>
        <dbReference type="PROSITE-ProRule" id="PRU01091"/>
    </source>
</evidence>
<dbReference type="PANTHER" id="PTHR48111">
    <property type="entry name" value="REGULATOR OF RPOS"/>
    <property type="match status" value="1"/>
</dbReference>
<keyword evidence="4 7" id="KW-0238">DNA-binding</keyword>
<gene>
    <name evidence="10" type="ORF">L21SP2_0468</name>
</gene>
<dbReference type="Gene3D" id="6.10.250.690">
    <property type="match status" value="1"/>
</dbReference>
<dbReference type="CDD" id="cd00383">
    <property type="entry name" value="trans_reg_C"/>
    <property type="match status" value="1"/>
</dbReference>
<evidence type="ECO:0000259" key="8">
    <source>
        <dbReference type="PROSITE" id="PS50110"/>
    </source>
</evidence>
<reference evidence="10 11" key="1">
    <citation type="journal article" date="2015" name="Stand. Genomic Sci.">
        <title>Complete genome sequence and description of Salinispira pacifica gen. nov., sp. nov., a novel spirochaete isolated form a hypersaline microbial mat.</title>
        <authorList>
            <person name="Ben Hania W."/>
            <person name="Joseph M."/>
            <person name="Schumann P."/>
            <person name="Bunk B."/>
            <person name="Fiebig A."/>
            <person name="Sproer C."/>
            <person name="Klenk H.P."/>
            <person name="Fardeau M.L."/>
            <person name="Spring S."/>
        </authorList>
    </citation>
    <scope>NUCLEOTIDE SEQUENCE [LARGE SCALE GENOMIC DNA]</scope>
    <source>
        <strain evidence="10 11">L21-RPul-D2</strain>
    </source>
</reference>
<dbReference type="PROSITE" id="PS51755">
    <property type="entry name" value="OMPR_PHOB"/>
    <property type="match status" value="1"/>
</dbReference>
<evidence type="ECO:0000313" key="10">
    <source>
        <dbReference type="EMBL" id="AHC13900.1"/>
    </source>
</evidence>
<dbReference type="EMBL" id="CP006939">
    <property type="protein sequence ID" value="AHC13900.1"/>
    <property type="molecule type" value="Genomic_DNA"/>
</dbReference>
<sequence>MQETVLIVEDDRSIAASVSTGLELEGFRTIQCGSAEDALTILPVHHIDIALLDIRLPGMDGLNLCRTLREQGHTFPVIMLTARDEELDKVLGLEMGADDYMVKPYGYRELLSRIRAQLRRATRYSSSDSEGELVDFGQARVDFLARRAFRDGREIDITPVEFRIMLVFKDHENQSLSRQQIIDAVWGQDFFLEDPRTVDVHIRHLREKLETDPSSPRHIQTVRGHGYRFIKNP</sequence>
<dbReference type="InterPro" id="IPR001789">
    <property type="entry name" value="Sig_transdc_resp-reg_receiver"/>
</dbReference>
<evidence type="ECO:0000256" key="2">
    <source>
        <dbReference type="ARBA" id="ARBA00022553"/>
    </source>
</evidence>
<dbReference type="Pfam" id="PF00486">
    <property type="entry name" value="Trans_reg_C"/>
    <property type="match status" value="1"/>
</dbReference>
<accession>V5WE35</accession>
<feature type="modified residue" description="4-aspartylphosphate" evidence="6">
    <location>
        <position position="53"/>
    </location>
</feature>
<comment type="function">
    <text evidence="5">This protein is a positive regulator for the phosphate regulon. Transcription of this operon is positively regulated by PhoB and PhoR when phosphate is limited.</text>
</comment>
<dbReference type="InterPro" id="IPR039420">
    <property type="entry name" value="WalR-like"/>
</dbReference>
<dbReference type="STRING" id="1307761.L21SP2_0468"/>
<dbReference type="Proteomes" id="UP000018680">
    <property type="component" value="Chromosome"/>
</dbReference>
<evidence type="ECO:0000256" key="3">
    <source>
        <dbReference type="ARBA" id="ARBA00023012"/>
    </source>
</evidence>
<dbReference type="PATRIC" id="fig|1307761.3.peg.468"/>
<feature type="DNA-binding region" description="OmpR/PhoB-type" evidence="7">
    <location>
        <begin position="131"/>
        <end position="231"/>
    </location>
</feature>
<keyword evidence="11" id="KW-1185">Reference proteome</keyword>
<dbReference type="InterPro" id="IPR036388">
    <property type="entry name" value="WH-like_DNA-bd_sf"/>
</dbReference>
<dbReference type="AlphaFoldDB" id="V5WE35"/>
<dbReference type="SMART" id="SM00448">
    <property type="entry name" value="REC"/>
    <property type="match status" value="1"/>
</dbReference>
<dbReference type="OrthoDB" id="341603at2"/>
<dbReference type="InterPro" id="IPR016032">
    <property type="entry name" value="Sig_transdc_resp-reg_C-effctor"/>
</dbReference>
<evidence type="ECO:0000256" key="4">
    <source>
        <dbReference type="ARBA" id="ARBA00023125"/>
    </source>
</evidence>
<dbReference type="SUPFAM" id="SSF52172">
    <property type="entry name" value="CheY-like"/>
    <property type="match status" value="1"/>
</dbReference>
<proteinExistence type="predicted"/>
<feature type="domain" description="OmpR/PhoB-type" evidence="9">
    <location>
        <begin position="131"/>
        <end position="231"/>
    </location>
</feature>
<evidence type="ECO:0000256" key="6">
    <source>
        <dbReference type="PROSITE-ProRule" id="PRU00169"/>
    </source>
</evidence>
<dbReference type="SUPFAM" id="SSF46894">
    <property type="entry name" value="C-terminal effector domain of the bipartite response regulators"/>
    <property type="match status" value="1"/>
</dbReference>
<evidence type="ECO:0000256" key="1">
    <source>
        <dbReference type="ARBA" id="ARBA00013332"/>
    </source>
</evidence>
<dbReference type="Pfam" id="PF00072">
    <property type="entry name" value="Response_reg"/>
    <property type="match status" value="1"/>
</dbReference>
<protein>
    <recommendedName>
        <fullName evidence="1">Phosphate regulon transcriptional regulatory protein PhoB</fullName>
    </recommendedName>
</protein>
<evidence type="ECO:0000256" key="5">
    <source>
        <dbReference type="ARBA" id="ARBA00024735"/>
    </source>
</evidence>